<evidence type="ECO:0000256" key="3">
    <source>
        <dbReference type="ARBA" id="ARBA00022448"/>
    </source>
</evidence>
<evidence type="ECO:0000256" key="12">
    <source>
        <dbReference type="ARBA" id="ARBA00023170"/>
    </source>
</evidence>
<evidence type="ECO:0000256" key="7">
    <source>
        <dbReference type="ARBA" id="ARBA00022729"/>
    </source>
</evidence>
<keyword evidence="4 14" id="KW-1134">Transmembrane beta strand</keyword>
<evidence type="ECO:0000256" key="17">
    <source>
        <dbReference type="SAM" id="SignalP"/>
    </source>
</evidence>
<dbReference type="Pfam" id="PF07715">
    <property type="entry name" value="Plug"/>
    <property type="match status" value="1"/>
</dbReference>
<reference evidence="20" key="1">
    <citation type="submission" date="2021-07" db="EMBL/GenBank/DDBJ databases">
        <title>Shewanella sp. YLB-07 whole genome sequence.</title>
        <authorList>
            <person name="Yu L."/>
        </authorList>
    </citation>
    <scope>NUCLEOTIDE SEQUENCE</scope>
    <source>
        <strain evidence="20">YLB-08</strain>
    </source>
</reference>
<dbReference type="InterPro" id="IPR036942">
    <property type="entry name" value="Beta-barrel_TonB_sf"/>
</dbReference>
<keyword evidence="6 14" id="KW-0812">Transmembrane</keyword>
<protein>
    <submittedName>
        <fullName evidence="20">TonB-dependent siderophore receptor</fullName>
    </submittedName>
</protein>
<dbReference type="NCBIfam" id="TIGR01783">
    <property type="entry name" value="TonB-siderophor"/>
    <property type="match status" value="1"/>
</dbReference>
<feature type="domain" description="TonB-dependent receptor-like beta-barrel" evidence="18">
    <location>
        <begin position="247"/>
        <end position="698"/>
    </location>
</feature>
<keyword evidence="3 14" id="KW-0813">Transport</keyword>
<keyword evidence="7 17" id="KW-0732">Signal</keyword>
<keyword evidence="10 16" id="KW-0798">TonB box</keyword>
<evidence type="ECO:0000256" key="10">
    <source>
        <dbReference type="ARBA" id="ARBA00023077"/>
    </source>
</evidence>
<dbReference type="SUPFAM" id="SSF56935">
    <property type="entry name" value="Porins"/>
    <property type="match status" value="1"/>
</dbReference>
<evidence type="ECO:0000313" key="20">
    <source>
        <dbReference type="EMBL" id="QPG60293.2"/>
    </source>
</evidence>
<keyword evidence="21" id="KW-1185">Reference proteome</keyword>
<keyword evidence="5" id="KW-0410">Iron transport</keyword>
<dbReference type="RefSeq" id="WP_199242721.1">
    <property type="nucleotide sequence ID" value="NZ_CP045503.2"/>
</dbReference>
<evidence type="ECO:0000256" key="14">
    <source>
        <dbReference type="PROSITE-ProRule" id="PRU01360"/>
    </source>
</evidence>
<dbReference type="PANTHER" id="PTHR32552:SF68">
    <property type="entry name" value="FERRICHROME OUTER MEMBRANE TRANSPORTER_PHAGE RECEPTOR"/>
    <property type="match status" value="1"/>
</dbReference>
<dbReference type="Proteomes" id="UP000316416">
    <property type="component" value="Chromosome"/>
</dbReference>
<evidence type="ECO:0000256" key="8">
    <source>
        <dbReference type="ARBA" id="ARBA00023004"/>
    </source>
</evidence>
<dbReference type="InterPro" id="IPR037066">
    <property type="entry name" value="Plug_dom_sf"/>
</dbReference>
<accession>A0ABX6VC60</accession>
<dbReference type="InterPro" id="IPR010105">
    <property type="entry name" value="TonB_sidphr_rcpt"/>
</dbReference>
<dbReference type="Pfam" id="PF00593">
    <property type="entry name" value="TonB_dep_Rec_b-barrel"/>
    <property type="match status" value="1"/>
</dbReference>
<dbReference type="InterPro" id="IPR000531">
    <property type="entry name" value="Beta-barrel_TonB"/>
</dbReference>
<dbReference type="PANTHER" id="PTHR32552">
    <property type="entry name" value="FERRICHROME IRON RECEPTOR-RELATED"/>
    <property type="match status" value="1"/>
</dbReference>
<organism evidence="20 21">
    <name type="scientific">Shewanella eurypsychrophilus</name>
    <dbReference type="NCBI Taxonomy" id="2593656"/>
    <lineage>
        <taxon>Bacteria</taxon>
        <taxon>Pseudomonadati</taxon>
        <taxon>Pseudomonadota</taxon>
        <taxon>Gammaproteobacteria</taxon>
        <taxon>Alteromonadales</taxon>
        <taxon>Shewanellaceae</taxon>
        <taxon>Shewanella</taxon>
    </lineage>
</organism>
<evidence type="ECO:0000256" key="6">
    <source>
        <dbReference type="ARBA" id="ARBA00022692"/>
    </source>
</evidence>
<feature type="domain" description="TonB-dependent receptor plug" evidence="19">
    <location>
        <begin position="72"/>
        <end position="174"/>
    </location>
</feature>
<comment type="similarity">
    <text evidence="2 14 16">Belongs to the TonB-dependent receptor family.</text>
</comment>
<evidence type="ECO:0000256" key="16">
    <source>
        <dbReference type="RuleBase" id="RU003357"/>
    </source>
</evidence>
<dbReference type="CDD" id="cd01347">
    <property type="entry name" value="ligand_gated_channel"/>
    <property type="match status" value="1"/>
</dbReference>
<feature type="signal peptide" evidence="17">
    <location>
        <begin position="1"/>
        <end position="37"/>
    </location>
</feature>
<gene>
    <name evidence="20" type="ORF">FM038_001180</name>
</gene>
<evidence type="ECO:0000256" key="1">
    <source>
        <dbReference type="ARBA" id="ARBA00004571"/>
    </source>
</evidence>
<sequence>MVSSKRNRVFHRTVLAMAITSSLSLSLSLSFSISAFAATEDELVIEVPQMETITVLGHAYRNTATKTSLLPEDTPQGITIIDSELLKERGVKSLNQALRYVPGVTTEQKGGAVTMYDTFNIRGFDVSQSYYDGLVLQSLTGWNLQPQIDPIAIEQVEVFKGPTSVLYGSMPPGGMVNMIAKTPQTTANTEITAATGSNNLMEASIDTTGQIGDSDFSYRIIALARKKDGQVDHTEEERYVFAPSLDWNISDSTYINFNLYYQNDPAMGMNSSLPASGMIYDNPAGSTSPSTFAGDKNWSSFEREFWMAGYKLNHDFNDNWSFLQSFRYLDAQLHQENTYHVAGNFDPVTGNLDRNIYSTDEDSSGYTVDNQLSGNFYTGNLEHNVLIGVDYQRMSGTSAYSEFGTTSQFGDFNIFNPNNDMIDPSKLTSTYEARDNVKLEQLGFYFQDQLRIDKLILIAGGRFDDFSASSQYADSDAKSEANHNQFSYRVGAMYEFDNGVSPFMSYATSFEPAAGTKSDGSTYKPELGEQFEAGLKYISPAQDMTASISYFNIVKSDALMADPSDPWGNKLQVGEVQSQGVELEGQWYLTDSFDILASYTYIDMEITKDSGNDLQGKTPIYVPEHTATLWTNYYIDSGVLSGTRIGGGVRYVGEMQMDANNTDKVDSYTLVDLSLGYDLSTLSSNLNGASMTLIANNLFNEEYYTCYDSMNCWYGAERTVELNIKYNF</sequence>
<feature type="chain" id="PRO_5046523232" evidence="17">
    <location>
        <begin position="38"/>
        <end position="728"/>
    </location>
</feature>
<proteinExistence type="inferred from homology"/>
<dbReference type="Gene3D" id="2.40.170.20">
    <property type="entry name" value="TonB-dependent receptor, beta-barrel domain"/>
    <property type="match status" value="1"/>
</dbReference>
<feature type="short sequence motif" description="TonB C-terminal box" evidence="15">
    <location>
        <begin position="711"/>
        <end position="728"/>
    </location>
</feature>
<evidence type="ECO:0000256" key="2">
    <source>
        <dbReference type="ARBA" id="ARBA00009810"/>
    </source>
</evidence>
<dbReference type="PROSITE" id="PS01156">
    <property type="entry name" value="TONB_DEPENDENT_REC_2"/>
    <property type="match status" value="1"/>
</dbReference>
<evidence type="ECO:0000259" key="18">
    <source>
        <dbReference type="Pfam" id="PF00593"/>
    </source>
</evidence>
<evidence type="ECO:0000256" key="4">
    <source>
        <dbReference type="ARBA" id="ARBA00022452"/>
    </source>
</evidence>
<dbReference type="PROSITE" id="PS52016">
    <property type="entry name" value="TONB_DEPENDENT_REC_3"/>
    <property type="match status" value="1"/>
</dbReference>
<evidence type="ECO:0000256" key="15">
    <source>
        <dbReference type="PROSITE-ProRule" id="PRU10144"/>
    </source>
</evidence>
<keyword evidence="9" id="KW-0406">Ion transport</keyword>
<name>A0ABX6VC60_9GAMM</name>
<evidence type="ECO:0000256" key="9">
    <source>
        <dbReference type="ARBA" id="ARBA00023065"/>
    </source>
</evidence>
<evidence type="ECO:0000313" key="21">
    <source>
        <dbReference type="Proteomes" id="UP000316416"/>
    </source>
</evidence>
<keyword evidence="13 14" id="KW-0998">Cell outer membrane</keyword>
<keyword evidence="11 14" id="KW-0472">Membrane</keyword>
<dbReference type="InterPro" id="IPR012910">
    <property type="entry name" value="Plug_dom"/>
</dbReference>
<dbReference type="InterPro" id="IPR010917">
    <property type="entry name" value="TonB_rcpt_CS"/>
</dbReference>
<dbReference type="InterPro" id="IPR039426">
    <property type="entry name" value="TonB-dep_rcpt-like"/>
</dbReference>
<comment type="subcellular location">
    <subcellularLocation>
        <location evidence="1 14">Cell outer membrane</location>
        <topology evidence="1 14">Multi-pass membrane protein</topology>
    </subcellularLocation>
</comment>
<evidence type="ECO:0000259" key="19">
    <source>
        <dbReference type="Pfam" id="PF07715"/>
    </source>
</evidence>
<evidence type="ECO:0000256" key="13">
    <source>
        <dbReference type="ARBA" id="ARBA00023237"/>
    </source>
</evidence>
<evidence type="ECO:0000256" key="5">
    <source>
        <dbReference type="ARBA" id="ARBA00022496"/>
    </source>
</evidence>
<keyword evidence="8" id="KW-0408">Iron</keyword>
<evidence type="ECO:0000256" key="11">
    <source>
        <dbReference type="ARBA" id="ARBA00023136"/>
    </source>
</evidence>
<keyword evidence="12 20" id="KW-0675">Receptor</keyword>
<dbReference type="Gene3D" id="2.170.130.10">
    <property type="entry name" value="TonB-dependent receptor, plug domain"/>
    <property type="match status" value="1"/>
</dbReference>
<dbReference type="EMBL" id="CP045503">
    <property type="protein sequence ID" value="QPG60293.2"/>
    <property type="molecule type" value="Genomic_DNA"/>
</dbReference>